<evidence type="ECO:0000313" key="5">
    <source>
        <dbReference type="Proteomes" id="UP001345219"/>
    </source>
</evidence>
<protein>
    <recommendedName>
        <fullName evidence="6">Pentatricopeptide repeat-containing protein</fullName>
    </recommendedName>
</protein>
<proteinExistence type="predicted"/>
<dbReference type="Pfam" id="PF01535">
    <property type="entry name" value="PPR"/>
    <property type="match status" value="5"/>
</dbReference>
<comment type="caution">
    <text evidence="4">The sequence shown here is derived from an EMBL/GenBank/DDBJ whole genome shotgun (WGS) entry which is preliminary data.</text>
</comment>
<dbReference type="Proteomes" id="UP001345219">
    <property type="component" value="Chromosome 12"/>
</dbReference>
<keyword evidence="1" id="KW-0677">Repeat</keyword>
<dbReference type="PROSITE" id="PS51375">
    <property type="entry name" value="PPR"/>
    <property type="match status" value="1"/>
</dbReference>
<gene>
    <name evidence="4" type="ORF">SAY87_015346</name>
</gene>
<dbReference type="InterPro" id="IPR046960">
    <property type="entry name" value="PPR_At4g14850-like_plant"/>
</dbReference>
<dbReference type="GO" id="GO:0003723">
    <property type="term" value="F:RNA binding"/>
    <property type="evidence" value="ECO:0007669"/>
    <property type="project" value="InterPro"/>
</dbReference>
<name>A0AAN7GLJ2_9MYRT</name>
<accession>A0AAN7GLJ2</accession>
<dbReference type="Gene3D" id="1.25.40.10">
    <property type="entry name" value="Tetratricopeptide repeat domain"/>
    <property type="match status" value="2"/>
</dbReference>
<dbReference type="NCBIfam" id="TIGR00756">
    <property type="entry name" value="PPR"/>
    <property type="match status" value="1"/>
</dbReference>
<dbReference type="EMBL" id="JAXIOK010000019">
    <property type="protein sequence ID" value="KAK4748760.1"/>
    <property type="molecule type" value="Genomic_DNA"/>
</dbReference>
<dbReference type="InterPro" id="IPR002885">
    <property type="entry name" value="PPR_rpt"/>
</dbReference>
<feature type="compositionally biased region" description="Basic and acidic residues" evidence="3">
    <location>
        <begin position="52"/>
        <end position="64"/>
    </location>
</feature>
<evidence type="ECO:0000313" key="4">
    <source>
        <dbReference type="EMBL" id="KAK4748760.1"/>
    </source>
</evidence>
<evidence type="ECO:0000256" key="1">
    <source>
        <dbReference type="ARBA" id="ARBA00022737"/>
    </source>
</evidence>
<dbReference type="PANTHER" id="PTHR47926:SF361">
    <property type="entry name" value="PENTACOTRIPEPTIDE-REPEAT REGION OF PRORP DOMAIN-CONTAINING PROTEIN"/>
    <property type="match status" value="1"/>
</dbReference>
<feature type="repeat" description="PPR" evidence="2">
    <location>
        <begin position="96"/>
        <end position="130"/>
    </location>
</feature>
<keyword evidence="5" id="KW-1185">Reference proteome</keyword>
<organism evidence="4 5">
    <name type="scientific">Trapa incisa</name>
    <dbReference type="NCBI Taxonomy" id="236973"/>
    <lineage>
        <taxon>Eukaryota</taxon>
        <taxon>Viridiplantae</taxon>
        <taxon>Streptophyta</taxon>
        <taxon>Embryophyta</taxon>
        <taxon>Tracheophyta</taxon>
        <taxon>Spermatophyta</taxon>
        <taxon>Magnoliopsida</taxon>
        <taxon>eudicotyledons</taxon>
        <taxon>Gunneridae</taxon>
        <taxon>Pentapetalae</taxon>
        <taxon>rosids</taxon>
        <taxon>malvids</taxon>
        <taxon>Myrtales</taxon>
        <taxon>Lythraceae</taxon>
        <taxon>Trapa</taxon>
    </lineage>
</organism>
<feature type="region of interest" description="Disordered" evidence="3">
    <location>
        <begin position="45"/>
        <end position="70"/>
    </location>
</feature>
<dbReference type="PANTHER" id="PTHR47926">
    <property type="entry name" value="PENTATRICOPEPTIDE REPEAT-CONTAINING PROTEIN"/>
    <property type="match status" value="1"/>
</dbReference>
<evidence type="ECO:0008006" key="6">
    <source>
        <dbReference type="Google" id="ProtNLM"/>
    </source>
</evidence>
<dbReference type="AlphaFoldDB" id="A0AAN7GLJ2"/>
<sequence>MISVPTFLRAAAAPPVAYLGSHHHTPGFTLRNHHHEKLILLHPRPEPSSLRQPEEPSIDKDVPPRPRTLPTKIRPWRKTSTADVLRLMDALSLPVPLETYSSLVKECAVLGDSEEALELHRHLKRSGLRPSLDLLNRLLLMLVSFGCMRTARQMFDEMPQRNFLTWSILFAAFMECGDYDQALRVFRGIFDRFRSSEVPSWMVVCILKACSRSKNFELGKQVHGWILKNGASNNKPIPISLINFYGTFRSADYAKFVFDQLPSHGAIIWTAKISSGSRTRRFTEVVSDFREMGRSGARVNISTISNALKASGRMKDEGDCGKQIHANVIKVGMDTHEPVQRGLVNMYANNGLLINARRVYDEMAVDKRKNMECSIAMLKTYLHNGFSVEAIKLLYQMKAKGIRCPESLLDKIREQSGS</sequence>
<dbReference type="GO" id="GO:0009451">
    <property type="term" value="P:RNA modification"/>
    <property type="evidence" value="ECO:0007669"/>
    <property type="project" value="InterPro"/>
</dbReference>
<reference evidence="4 5" key="1">
    <citation type="journal article" date="2023" name="Hortic Res">
        <title>Pangenome of water caltrop reveals structural variations and asymmetric subgenome divergence after allopolyploidization.</title>
        <authorList>
            <person name="Zhang X."/>
            <person name="Chen Y."/>
            <person name="Wang L."/>
            <person name="Yuan Y."/>
            <person name="Fang M."/>
            <person name="Shi L."/>
            <person name="Lu R."/>
            <person name="Comes H.P."/>
            <person name="Ma Y."/>
            <person name="Chen Y."/>
            <person name="Huang G."/>
            <person name="Zhou Y."/>
            <person name="Zheng Z."/>
            <person name="Qiu Y."/>
        </authorList>
    </citation>
    <scope>NUCLEOTIDE SEQUENCE [LARGE SCALE GENOMIC DNA]</scope>
    <source>
        <tissue evidence="4">Roots</tissue>
    </source>
</reference>
<evidence type="ECO:0000256" key="3">
    <source>
        <dbReference type="SAM" id="MobiDB-lite"/>
    </source>
</evidence>
<dbReference type="InterPro" id="IPR011990">
    <property type="entry name" value="TPR-like_helical_dom_sf"/>
</dbReference>
<evidence type="ECO:0000256" key="2">
    <source>
        <dbReference type="PROSITE-ProRule" id="PRU00708"/>
    </source>
</evidence>